<keyword evidence="1" id="KW-0472">Membrane</keyword>
<sequence length="54" mass="5974">MVVSGTVQEPATCGVAGFEKCFDIYGFLVVDLVFSIILRLCIIQTFPLFMIKLS</sequence>
<gene>
    <name evidence="2" type="ORF">LIPSTDRAFT_73485</name>
</gene>
<proteinExistence type="predicted"/>
<feature type="transmembrane region" description="Helical" evidence="1">
    <location>
        <begin position="24"/>
        <end position="51"/>
    </location>
</feature>
<dbReference type="AlphaFoldDB" id="A0A1E3Q2B3"/>
<evidence type="ECO:0000256" key="1">
    <source>
        <dbReference type="SAM" id="Phobius"/>
    </source>
</evidence>
<keyword evidence="3" id="KW-1185">Reference proteome</keyword>
<evidence type="ECO:0008006" key="4">
    <source>
        <dbReference type="Google" id="ProtNLM"/>
    </source>
</evidence>
<keyword evidence="1" id="KW-1133">Transmembrane helix</keyword>
<accession>A0A1E3Q2B3</accession>
<protein>
    <recommendedName>
        <fullName evidence="4">Transmembrane protein</fullName>
    </recommendedName>
</protein>
<organism evidence="2 3">
    <name type="scientific">Lipomyces starkeyi NRRL Y-11557</name>
    <dbReference type="NCBI Taxonomy" id="675824"/>
    <lineage>
        <taxon>Eukaryota</taxon>
        <taxon>Fungi</taxon>
        <taxon>Dikarya</taxon>
        <taxon>Ascomycota</taxon>
        <taxon>Saccharomycotina</taxon>
        <taxon>Lipomycetes</taxon>
        <taxon>Lipomycetales</taxon>
        <taxon>Lipomycetaceae</taxon>
        <taxon>Lipomyces</taxon>
    </lineage>
</organism>
<name>A0A1E3Q2B3_LIPST</name>
<evidence type="ECO:0000313" key="3">
    <source>
        <dbReference type="Proteomes" id="UP000094385"/>
    </source>
</evidence>
<dbReference type="EMBL" id="KV454297">
    <property type="protein sequence ID" value="ODQ71750.1"/>
    <property type="molecule type" value="Genomic_DNA"/>
</dbReference>
<dbReference type="Proteomes" id="UP000094385">
    <property type="component" value="Unassembled WGS sequence"/>
</dbReference>
<keyword evidence="1" id="KW-0812">Transmembrane</keyword>
<evidence type="ECO:0000313" key="2">
    <source>
        <dbReference type="EMBL" id="ODQ71750.1"/>
    </source>
</evidence>
<reference evidence="2 3" key="1">
    <citation type="journal article" date="2016" name="Proc. Natl. Acad. Sci. U.S.A.">
        <title>Comparative genomics of biotechnologically important yeasts.</title>
        <authorList>
            <person name="Riley R."/>
            <person name="Haridas S."/>
            <person name="Wolfe K.H."/>
            <person name="Lopes M.R."/>
            <person name="Hittinger C.T."/>
            <person name="Goeker M."/>
            <person name="Salamov A.A."/>
            <person name="Wisecaver J.H."/>
            <person name="Long T.M."/>
            <person name="Calvey C.H."/>
            <person name="Aerts A.L."/>
            <person name="Barry K.W."/>
            <person name="Choi C."/>
            <person name="Clum A."/>
            <person name="Coughlan A.Y."/>
            <person name="Deshpande S."/>
            <person name="Douglass A.P."/>
            <person name="Hanson S.J."/>
            <person name="Klenk H.-P."/>
            <person name="LaButti K.M."/>
            <person name="Lapidus A."/>
            <person name="Lindquist E.A."/>
            <person name="Lipzen A.M."/>
            <person name="Meier-Kolthoff J.P."/>
            <person name="Ohm R.A."/>
            <person name="Otillar R.P."/>
            <person name="Pangilinan J.L."/>
            <person name="Peng Y."/>
            <person name="Rokas A."/>
            <person name="Rosa C.A."/>
            <person name="Scheuner C."/>
            <person name="Sibirny A.A."/>
            <person name="Slot J.C."/>
            <person name="Stielow J.B."/>
            <person name="Sun H."/>
            <person name="Kurtzman C.P."/>
            <person name="Blackwell M."/>
            <person name="Grigoriev I.V."/>
            <person name="Jeffries T.W."/>
        </authorList>
    </citation>
    <scope>NUCLEOTIDE SEQUENCE [LARGE SCALE GENOMIC DNA]</scope>
    <source>
        <strain evidence="2 3">NRRL Y-11557</strain>
    </source>
</reference>